<evidence type="ECO:0000313" key="3">
    <source>
        <dbReference type="Proteomes" id="UP000439752"/>
    </source>
</evidence>
<reference evidence="2 3" key="1">
    <citation type="submission" date="2019-10" db="EMBL/GenBank/DDBJ databases">
        <authorList>
            <person name="Karimi E."/>
        </authorList>
    </citation>
    <scope>NUCLEOTIDE SEQUENCE [LARGE SCALE GENOMIC DNA]</scope>
    <source>
        <strain evidence="2">Exiguobacterium sp. 9Y</strain>
    </source>
</reference>
<evidence type="ECO:0008006" key="4">
    <source>
        <dbReference type="Google" id="ProtNLM"/>
    </source>
</evidence>
<keyword evidence="1" id="KW-0732">Signal</keyword>
<evidence type="ECO:0000313" key="2">
    <source>
        <dbReference type="EMBL" id="VWX38652.1"/>
    </source>
</evidence>
<gene>
    <name evidence="2" type="ORF">EXIGUO9Y_60023</name>
</gene>
<dbReference type="PROSITE" id="PS51257">
    <property type="entry name" value="PROKAR_LIPOPROTEIN"/>
    <property type="match status" value="1"/>
</dbReference>
<sequence>MRYKIQFLLVSCLTSFVLCACSANDAYVIVDIQGDQISLGPDDQDPDASYALTEVTVDRKTRIYGKRDNQSALTKDDVIRFEFRKDQEPVVETIEHGN</sequence>
<name>A0A653IHE0_9BACL</name>
<accession>A0A653IHE0</accession>
<organism evidence="2 3">
    <name type="scientific">Exiguobacterium oxidotolerans</name>
    <dbReference type="NCBI Taxonomy" id="223958"/>
    <lineage>
        <taxon>Bacteria</taxon>
        <taxon>Bacillati</taxon>
        <taxon>Bacillota</taxon>
        <taxon>Bacilli</taxon>
        <taxon>Bacillales</taxon>
        <taxon>Bacillales Family XII. Incertae Sedis</taxon>
        <taxon>Exiguobacterium</taxon>
    </lineage>
</organism>
<evidence type="ECO:0000256" key="1">
    <source>
        <dbReference type="SAM" id="SignalP"/>
    </source>
</evidence>
<dbReference type="Proteomes" id="UP000439752">
    <property type="component" value="Unassembled WGS sequence"/>
</dbReference>
<protein>
    <recommendedName>
        <fullName evidence="4">Lipoprotein</fullName>
    </recommendedName>
</protein>
<feature type="chain" id="PRO_5038839600" description="Lipoprotein" evidence="1">
    <location>
        <begin position="21"/>
        <end position="98"/>
    </location>
</feature>
<feature type="signal peptide" evidence="1">
    <location>
        <begin position="1"/>
        <end position="20"/>
    </location>
</feature>
<proteinExistence type="predicted"/>
<dbReference type="RefSeq" id="WP_159172518.1">
    <property type="nucleotide sequence ID" value="NZ_LR732308.1"/>
</dbReference>
<dbReference type="EMBL" id="CABWKQ010000056">
    <property type="protein sequence ID" value="VWX38652.1"/>
    <property type="molecule type" value="Genomic_DNA"/>
</dbReference>
<dbReference type="AlphaFoldDB" id="A0A653IHE0"/>
<keyword evidence="3" id="KW-1185">Reference proteome</keyword>